<protein>
    <submittedName>
        <fullName evidence="2">Methyltransferase</fullName>
    </submittedName>
</protein>
<dbReference type="GO" id="GO:0008168">
    <property type="term" value="F:methyltransferase activity"/>
    <property type="evidence" value="ECO:0007669"/>
    <property type="project" value="UniProtKB-KW"/>
</dbReference>
<feature type="domain" description="Methyltransferase" evidence="1">
    <location>
        <begin position="76"/>
        <end position="170"/>
    </location>
</feature>
<organism evidence="2 3">
    <name type="scientific">Terasakiella brassicae</name>
    <dbReference type="NCBI Taxonomy" id="1634917"/>
    <lineage>
        <taxon>Bacteria</taxon>
        <taxon>Pseudomonadati</taxon>
        <taxon>Pseudomonadota</taxon>
        <taxon>Alphaproteobacteria</taxon>
        <taxon>Rhodospirillales</taxon>
        <taxon>Terasakiellaceae</taxon>
        <taxon>Terasakiella</taxon>
    </lineage>
</organism>
<keyword evidence="2" id="KW-0489">Methyltransferase</keyword>
<sequence>MTFYRKQDGDTSAAQACASTSTGVPDYLRETYTWAYLNPKTVPWLSSAPVVAAILWGNASRLIRKTVEEIEPGTRVLQAAAVYGRFSTKLAQAVGENGQLDVIDIAPIQVETARKRVQGMNQAKVMIGDASVVRSTPYDTVVCFFLLHEVPEAMKNKIVSALLASTKPGGKVVFVDYHKPSPLHPLKPVMSKIFDWLEPFAKGLWHKEIEEYAPDNNDVIWRKETLFGGMYQKVVAERRKPT</sequence>
<dbReference type="Gene3D" id="3.40.50.150">
    <property type="entry name" value="Vaccinia Virus protein VP39"/>
    <property type="match status" value="1"/>
</dbReference>
<dbReference type="RefSeq" id="WP_188663700.1">
    <property type="nucleotide sequence ID" value="NZ_BMHV01000010.1"/>
</dbReference>
<evidence type="ECO:0000259" key="1">
    <source>
        <dbReference type="Pfam" id="PF13649"/>
    </source>
</evidence>
<accession>A0A917C157</accession>
<reference evidence="2" key="2">
    <citation type="submission" date="2020-09" db="EMBL/GenBank/DDBJ databases">
        <authorList>
            <person name="Sun Q."/>
            <person name="Zhou Y."/>
        </authorList>
    </citation>
    <scope>NUCLEOTIDE SEQUENCE</scope>
    <source>
        <strain evidence="2">CGMCC 1.15254</strain>
    </source>
</reference>
<gene>
    <name evidence="2" type="ORF">GCM10011332_16190</name>
</gene>
<dbReference type="AlphaFoldDB" id="A0A917C157"/>
<dbReference type="SUPFAM" id="SSF53335">
    <property type="entry name" value="S-adenosyl-L-methionine-dependent methyltransferases"/>
    <property type="match status" value="1"/>
</dbReference>
<dbReference type="Proteomes" id="UP000632498">
    <property type="component" value="Unassembled WGS sequence"/>
</dbReference>
<evidence type="ECO:0000313" key="3">
    <source>
        <dbReference type="Proteomes" id="UP000632498"/>
    </source>
</evidence>
<evidence type="ECO:0000313" key="2">
    <source>
        <dbReference type="EMBL" id="GGF63032.1"/>
    </source>
</evidence>
<dbReference type="NCBIfam" id="NF038261">
    <property type="entry name" value="rhodoquin_RquA"/>
    <property type="match status" value="1"/>
</dbReference>
<comment type="caution">
    <text evidence="2">The sequence shown here is derived from an EMBL/GenBank/DDBJ whole genome shotgun (WGS) entry which is preliminary data.</text>
</comment>
<name>A0A917C157_9PROT</name>
<keyword evidence="3" id="KW-1185">Reference proteome</keyword>
<proteinExistence type="predicted"/>
<dbReference type="CDD" id="cd02440">
    <property type="entry name" value="AdoMet_MTases"/>
    <property type="match status" value="1"/>
</dbReference>
<reference evidence="2" key="1">
    <citation type="journal article" date="2014" name="Int. J. Syst. Evol. Microbiol.">
        <title>Complete genome sequence of Corynebacterium casei LMG S-19264T (=DSM 44701T), isolated from a smear-ripened cheese.</title>
        <authorList>
            <consortium name="US DOE Joint Genome Institute (JGI-PGF)"/>
            <person name="Walter F."/>
            <person name="Albersmeier A."/>
            <person name="Kalinowski J."/>
            <person name="Ruckert C."/>
        </authorList>
    </citation>
    <scope>NUCLEOTIDE SEQUENCE</scope>
    <source>
        <strain evidence="2">CGMCC 1.15254</strain>
    </source>
</reference>
<keyword evidence="2" id="KW-0808">Transferase</keyword>
<dbReference type="EMBL" id="BMHV01000010">
    <property type="protein sequence ID" value="GGF63032.1"/>
    <property type="molecule type" value="Genomic_DNA"/>
</dbReference>
<dbReference type="InterPro" id="IPR041698">
    <property type="entry name" value="Methyltransf_25"/>
</dbReference>
<dbReference type="GO" id="GO:0032259">
    <property type="term" value="P:methylation"/>
    <property type="evidence" value="ECO:0007669"/>
    <property type="project" value="UniProtKB-KW"/>
</dbReference>
<dbReference type="Pfam" id="PF13649">
    <property type="entry name" value="Methyltransf_25"/>
    <property type="match status" value="1"/>
</dbReference>
<dbReference type="InterPro" id="IPR029063">
    <property type="entry name" value="SAM-dependent_MTases_sf"/>
</dbReference>